<proteinExistence type="inferred from homology"/>
<dbReference type="InterPro" id="IPR027417">
    <property type="entry name" value="P-loop_NTPase"/>
</dbReference>
<dbReference type="GO" id="GO:0005524">
    <property type="term" value="F:ATP binding"/>
    <property type="evidence" value="ECO:0007669"/>
    <property type="project" value="UniProtKB-KW"/>
</dbReference>
<dbReference type="PANTHER" id="PTHR10763:SF23">
    <property type="entry name" value="ORIGIN RECOGNITION COMPLEX SUBUNIT 1"/>
    <property type="match status" value="1"/>
</dbReference>
<feature type="compositionally biased region" description="Basic and acidic residues" evidence="8">
    <location>
        <begin position="83"/>
        <end position="96"/>
    </location>
</feature>
<evidence type="ECO:0000256" key="8">
    <source>
        <dbReference type="SAM" id="MobiDB-lite"/>
    </source>
</evidence>
<evidence type="ECO:0000259" key="9">
    <source>
        <dbReference type="SMART" id="SM00382"/>
    </source>
</evidence>
<feature type="compositionally biased region" description="Low complexity" evidence="8">
    <location>
        <begin position="1"/>
        <end position="16"/>
    </location>
</feature>
<dbReference type="InterPro" id="IPR054425">
    <property type="entry name" value="Cdc6_ORC1-like_ATPase_lid"/>
</dbReference>
<dbReference type="InterPro" id="IPR003959">
    <property type="entry name" value="ATPase_AAA_core"/>
</dbReference>
<keyword evidence="5 7" id="KW-0238">DNA-binding</keyword>
<keyword evidence="7" id="KW-0547">Nucleotide-binding</keyword>
<evidence type="ECO:0000313" key="10">
    <source>
        <dbReference type="Proteomes" id="UP000492821"/>
    </source>
</evidence>
<keyword evidence="6 7" id="KW-0539">Nucleus</keyword>
<dbReference type="GO" id="GO:0046872">
    <property type="term" value="F:metal ion binding"/>
    <property type="evidence" value="ECO:0007669"/>
    <property type="project" value="UniProtKB-KW"/>
</dbReference>
<dbReference type="GO" id="GO:0006270">
    <property type="term" value="P:DNA replication initiation"/>
    <property type="evidence" value="ECO:0007669"/>
    <property type="project" value="TreeGrafter"/>
</dbReference>
<comment type="subunit">
    <text evidence="7">ORC is composed of six subunits.</text>
</comment>
<dbReference type="Pfam" id="PF09079">
    <property type="entry name" value="WHD_Cdc6"/>
    <property type="match status" value="1"/>
</dbReference>
<dbReference type="InterPro" id="IPR050311">
    <property type="entry name" value="ORC1/CDC6"/>
</dbReference>
<evidence type="ECO:0000256" key="2">
    <source>
        <dbReference type="ARBA" id="ARBA00008398"/>
    </source>
</evidence>
<evidence type="ECO:0000256" key="4">
    <source>
        <dbReference type="ARBA" id="ARBA00022723"/>
    </source>
</evidence>
<evidence type="ECO:0000256" key="3">
    <source>
        <dbReference type="ARBA" id="ARBA00022705"/>
    </source>
</evidence>
<dbReference type="Pfam" id="PF22606">
    <property type="entry name" value="Cdc6-ORC-like_ATPase_lid"/>
    <property type="match status" value="1"/>
</dbReference>
<evidence type="ECO:0000256" key="6">
    <source>
        <dbReference type="ARBA" id="ARBA00023242"/>
    </source>
</evidence>
<feature type="compositionally biased region" description="Low complexity" evidence="8">
    <location>
        <begin position="193"/>
        <end position="202"/>
    </location>
</feature>
<dbReference type="SUPFAM" id="SSF52540">
    <property type="entry name" value="P-loop containing nucleoside triphosphate hydrolases"/>
    <property type="match status" value="1"/>
</dbReference>
<keyword evidence="3 7" id="KW-0235">DNA replication</keyword>
<name>A0A7E4VW56_PANRE</name>
<reference evidence="10" key="1">
    <citation type="journal article" date="2013" name="Genetics">
        <title>The draft genome and transcriptome of Panagrellus redivivus are shaped by the harsh demands of a free-living lifestyle.</title>
        <authorList>
            <person name="Srinivasan J."/>
            <person name="Dillman A.R."/>
            <person name="Macchietto M.G."/>
            <person name="Heikkinen L."/>
            <person name="Lakso M."/>
            <person name="Fracchia K.M."/>
            <person name="Antoshechkin I."/>
            <person name="Mortazavi A."/>
            <person name="Wong G."/>
            <person name="Sternberg P.W."/>
        </authorList>
    </citation>
    <scope>NUCLEOTIDE SEQUENCE [LARGE SCALE GENOMIC DNA]</scope>
    <source>
        <strain evidence="10">MT8872</strain>
    </source>
</reference>
<dbReference type="GO" id="GO:0003688">
    <property type="term" value="F:DNA replication origin binding"/>
    <property type="evidence" value="ECO:0007669"/>
    <property type="project" value="TreeGrafter"/>
</dbReference>
<evidence type="ECO:0000256" key="5">
    <source>
        <dbReference type="ARBA" id="ARBA00023125"/>
    </source>
</evidence>
<feature type="compositionally biased region" description="Low complexity" evidence="8">
    <location>
        <begin position="101"/>
        <end position="111"/>
    </location>
</feature>
<feature type="compositionally biased region" description="Basic and acidic residues" evidence="8">
    <location>
        <begin position="117"/>
        <end position="134"/>
    </location>
</feature>
<dbReference type="WBParaSite" id="Pan_g3912.t1">
    <property type="protein sequence ID" value="Pan_g3912.t1"/>
    <property type="gene ID" value="Pan_g3912"/>
</dbReference>
<evidence type="ECO:0000256" key="7">
    <source>
        <dbReference type="RuleBase" id="RU365058"/>
    </source>
</evidence>
<dbReference type="PANTHER" id="PTHR10763">
    <property type="entry name" value="CELL DIVISION CONTROL PROTEIN 6-RELATED"/>
    <property type="match status" value="1"/>
</dbReference>
<sequence>MSPRPESSPSRKSMPRTPRGGCKKDYASPTKKQRPPKAIPSTPDLVNQLSELSFRSPVRRSPRFAAPQSPILNPLGYDDDSDKENYRDENLVDCKSKKTPTKTPTKSTPKPSAKKRLFGDHNPRVLHKTPEKPRIAGGHVLRTTPRVNYVSPTAAMEYADDHDFVPPKSQAKAGTAKRRIAPDLSFTNDDDPTSSSSSSTSSDDSDSDDSDFVQRPKRTPKKSVAPGPKVTPIVLLRQRPETGDVTINAKAITTAEYKLLKKDAYELAQRRKRREQHPLMRYFSNVHTSAEPEIINRDAECEQIASFIKSAVGNNALVQLSRSMYISGVPGTGKTATVTKVIRGLLNGSHVKQKNGRKSMKPAKKLDFTYVYVNALELVKPQDVFTHIYGAVNEKATKAKRITAPKTARRHLDTIFRTADRCRRPVVLVIDELDMLCNKSQDVVYDIFEWATTEEAKLVVIAIANTLDLPERVLKQRVSSRMGYNRLTFQAYSYEQIDQMLQHRLQEGKKLVDPNATLFIARKVSSVSGDFRKALEIFRRSIEIAVDADDRRVTIKHAQAAIKEGLDSAQSRFTKSLSRHQNLLLRAVINELRDTGLPETDFHFVYDKYSKNCDLSCIEPLGTSTALKLAKVLMQMGYVDFKGTVGSIWCKVTLRTSLEETEDMLKSALMTLN</sequence>
<reference evidence="11" key="2">
    <citation type="submission" date="2020-10" db="UniProtKB">
        <authorList>
            <consortium name="WormBaseParasite"/>
        </authorList>
    </citation>
    <scope>IDENTIFICATION</scope>
</reference>
<accession>A0A7E4VW56</accession>
<dbReference type="Proteomes" id="UP000492821">
    <property type="component" value="Unassembled WGS sequence"/>
</dbReference>
<protein>
    <recommendedName>
        <fullName evidence="7">Origin recognition complex subunit 1</fullName>
    </recommendedName>
</protein>
<dbReference type="InterPro" id="IPR036390">
    <property type="entry name" value="WH_DNA-bd_sf"/>
</dbReference>
<comment type="function">
    <text evidence="7">Component of the origin recognition complex (ORC) that binds origins of replication. DNA-binding is ATP-dependent, however specific DNA sequences that define origins of replication have not been identified so far. ORC is required to assemble the pre-replication complex necessary to initiate DNA replication.</text>
</comment>
<dbReference type="InterPro" id="IPR003593">
    <property type="entry name" value="AAA+_ATPase"/>
</dbReference>
<dbReference type="SMART" id="SM00382">
    <property type="entry name" value="AAA"/>
    <property type="match status" value="1"/>
</dbReference>
<comment type="similarity">
    <text evidence="2 7">Belongs to the ORC1 family.</text>
</comment>
<dbReference type="AlphaFoldDB" id="A0A7E4VW56"/>
<dbReference type="GO" id="GO:0016887">
    <property type="term" value="F:ATP hydrolysis activity"/>
    <property type="evidence" value="ECO:0007669"/>
    <property type="project" value="InterPro"/>
</dbReference>
<dbReference type="Pfam" id="PF00004">
    <property type="entry name" value="AAA"/>
    <property type="match status" value="1"/>
</dbReference>
<evidence type="ECO:0000256" key="1">
    <source>
        <dbReference type="ARBA" id="ARBA00004123"/>
    </source>
</evidence>
<keyword evidence="10" id="KW-1185">Reference proteome</keyword>
<dbReference type="SUPFAM" id="SSF46785">
    <property type="entry name" value="Winged helix' DNA-binding domain"/>
    <property type="match status" value="1"/>
</dbReference>
<dbReference type="InterPro" id="IPR015163">
    <property type="entry name" value="Cdc6_C"/>
</dbReference>
<comment type="subcellular location">
    <subcellularLocation>
        <location evidence="1 7">Nucleus</location>
    </subcellularLocation>
</comment>
<feature type="region of interest" description="Disordered" evidence="8">
    <location>
        <begin position="161"/>
        <end position="233"/>
    </location>
</feature>
<dbReference type="Gene3D" id="3.40.50.300">
    <property type="entry name" value="P-loop containing nucleotide triphosphate hydrolases"/>
    <property type="match status" value="1"/>
</dbReference>
<keyword evidence="7" id="KW-0067">ATP-binding</keyword>
<dbReference type="GO" id="GO:0033314">
    <property type="term" value="P:mitotic DNA replication checkpoint signaling"/>
    <property type="evidence" value="ECO:0007669"/>
    <property type="project" value="TreeGrafter"/>
</dbReference>
<feature type="region of interest" description="Disordered" evidence="8">
    <location>
        <begin position="1"/>
        <end position="140"/>
    </location>
</feature>
<organism evidence="10 11">
    <name type="scientific">Panagrellus redivivus</name>
    <name type="common">Microworm</name>
    <dbReference type="NCBI Taxonomy" id="6233"/>
    <lineage>
        <taxon>Eukaryota</taxon>
        <taxon>Metazoa</taxon>
        <taxon>Ecdysozoa</taxon>
        <taxon>Nematoda</taxon>
        <taxon>Chromadorea</taxon>
        <taxon>Rhabditida</taxon>
        <taxon>Tylenchina</taxon>
        <taxon>Panagrolaimomorpha</taxon>
        <taxon>Panagrolaimoidea</taxon>
        <taxon>Panagrolaimidae</taxon>
        <taxon>Panagrellus</taxon>
    </lineage>
</organism>
<keyword evidence="4" id="KW-0479">Metal-binding</keyword>
<evidence type="ECO:0000313" key="11">
    <source>
        <dbReference type="WBParaSite" id="Pan_g3912.t1"/>
    </source>
</evidence>
<feature type="domain" description="AAA+ ATPase" evidence="9">
    <location>
        <begin position="320"/>
        <end position="488"/>
    </location>
</feature>
<dbReference type="GO" id="GO:0005664">
    <property type="term" value="C:nuclear origin of replication recognition complex"/>
    <property type="evidence" value="ECO:0007669"/>
    <property type="project" value="TreeGrafter"/>
</dbReference>